<name>A0A075U1Q9_9LACO</name>
<keyword evidence="1" id="KW-0472">Membrane</keyword>
<accession>A0A075U1Q9</accession>
<dbReference type="STRING" id="759620.WS105_1233"/>
<keyword evidence="3" id="KW-1185">Reference proteome</keyword>
<evidence type="ECO:0008006" key="4">
    <source>
        <dbReference type="Google" id="ProtNLM"/>
    </source>
</evidence>
<evidence type="ECO:0000256" key="1">
    <source>
        <dbReference type="SAM" id="Phobius"/>
    </source>
</evidence>
<reference evidence="2 3" key="1">
    <citation type="journal article" date="2014" name="Genome Announc.">
        <title>Complete Genome Sequences of Fish Pathogenic Weissella ceti Strains WS74 and WS105.</title>
        <authorList>
            <person name="Figueiredo H.C."/>
            <person name="Leal C.A."/>
            <person name="Dorella F.A."/>
            <person name="Carvalho A.F."/>
            <person name="Soares S.C."/>
            <person name="Pereira F.L."/>
            <person name="Azevedo V.A."/>
        </authorList>
    </citation>
    <scope>NUCLEOTIDE SEQUENCE [LARGE SCALE GENOMIC DNA]</scope>
    <source>
        <strain evidence="2 3">WS74</strain>
    </source>
</reference>
<sequence>MIILLVLGFALLLYTLMQFVHHRKISWVPFVIGIVLVIGNGYGLANAQSKHLFMQEVQATKTDKIQPAGHVGDYDFITTKKVDGGVRYTYMTDGKTFQTLVGNTTMTLKEGTPATLKTSVNNYQVTNVFEQFMRWGEPHEIAKGTDYVMTLPKEWKVITTDQYDQLLKTATESEDKNKKSLEKEMKDAFESATKKDKKFADDKKAQETLKNKIADSESKKAKERLNDDIKKQLAEWDK</sequence>
<dbReference type="EMBL" id="CP009223">
    <property type="protein sequence ID" value="AIM63488.1"/>
    <property type="molecule type" value="Genomic_DNA"/>
</dbReference>
<dbReference type="InterPro" id="IPR032083">
    <property type="entry name" value="DUF4811"/>
</dbReference>
<feature type="transmembrane region" description="Helical" evidence="1">
    <location>
        <begin position="27"/>
        <end position="45"/>
    </location>
</feature>
<dbReference type="AlphaFoldDB" id="A0A075U1Q9"/>
<reference evidence="3" key="2">
    <citation type="submission" date="2014-08" db="EMBL/GenBank/DDBJ databases">
        <title>Complete genome of Weissella ceti strain WS74 isolated from diseased rainbow trout in Brazil.</title>
        <authorList>
            <person name="Figueiredo H.C.P."/>
            <person name="Leal C.A.G."/>
            <person name="Pereira F.L."/>
            <person name="Soares S.C."/>
            <person name="Dorella F.A."/>
            <person name="Carvalho A.F."/>
            <person name="Azevedo V.A.C."/>
        </authorList>
    </citation>
    <scope>NUCLEOTIDE SEQUENCE [LARGE SCALE GENOMIC DNA]</scope>
    <source>
        <strain evidence="3">WS74</strain>
    </source>
</reference>
<dbReference type="KEGG" id="wce:WS08_1170"/>
<keyword evidence="1" id="KW-0812">Transmembrane</keyword>
<dbReference type="KEGG" id="wci:WS105_1233"/>
<dbReference type="PATRIC" id="fig|759620.7.peg.1195"/>
<dbReference type="Proteomes" id="UP000029079">
    <property type="component" value="Chromosome"/>
</dbReference>
<keyword evidence="1" id="KW-1133">Transmembrane helix</keyword>
<dbReference type="KEGG" id="wct:WS74_1239"/>
<proteinExistence type="predicted"/>
<gene>
    <name evidence="2" type="ORF">WS74_1239</name>
</gene>
<organism evidence="2 3">
    <name type="scientific">Weissella ceti</name>
    <dbReference type="NCBI Taxonomy" id="759620"/>
    <lineage>
        <taxon>Bacteria</taxon>
        <taxon>Bacillati</taxon>
        <taxon>Bacillota</taxon>
        <taxon>Bacilli</taxon>
        <taxon>Lactobacillales</taxon>
        <taxon>Lactobacillaceae</taxon>
        <taxon>Weissella</taxon>
    </lineage>
</organism>
<dbReference type="RefSeq" id="WP_009765115.1">
    <property type="nucleotide sequence ID" value="NZ_CP009223.1"/>
</dbReference>
<evidence type="ECO:0000313" key="3">
    <source>
        <dbReference type="Proteomes" id="UP000029079"/>
    </source>
</evidence>
<dbReference type="OrthoDB" id="2148715at2"/>
<dbReference type="Pfam" id="PF16069">
    <property type="entry name" value="DUF4811"/>
    <property type="match status" value="1"/>
</dbReference>
<evidence type="ECO:0000313" key="2">
    <source>
        <dbReference type="EMBL" id="AIM63488.1"/>
    </source>
</evidence>
<protein>
    <recommendedName>
        <fullName evidence="4">DUF4811 domain-containing protein</fullName>
    </recommendedName>
</protein>